<sequence>MPQPQEIKTTVTSALAGHPYQHDYAPQVTATSVLSDALIAFGFGSDGTTRYYLFFDGHEVPPEATVGELAGHARALHLKLRTETTNG</sequence>
<accession>A0ACD5AGI9</accession>
<gene>
    <name evidence="1" type="ORF">V2W30_25555</name>
</gene>
<reference evidence="1" key="1">
    <citation type="journal article" date="2025" name="Int. J. Syst. Evol. Microbiol.">
        <title>Streptomyces citrinus sp. nov., with yellow diffusible pigment.</title>
        <authorList>
            <person name="He Y."/>
            <person name="Yang E."/>
            <person name="Xu J."/>
            <person name="Sun Y."/>
            <person name="Sun L."/>
        </authorList>
    </citation>
    <scope>NUCLEOTIDE SEQUENCE</scope>
    <source>
        <strain evidence="1">Q6</strain>
    </source>
</reference>
<evidence type="ECO:0000313" key="1">
    <source>
        <dbReference type="EMBL" id="WWQ66365.1"/>
    </source>
</evidence>
<organism evidence="1 2">
    <name type="scientific">Streptomyces citrinus</name>
    <dbReference type="NCBI Taxonomy" id="3118173"/>
    <lineage>
        <taxon>Bacteria</taxon>
        <taxon>Bacillati</taxon>
        <taxon>Actinomycetota</taxon>
        <taxon>Actinomycetes</taxon>
        <taxon>Kitasatosporales</taxon>
        <taxon>Streptomycetaceae</taxon>
        <taxon>Streptomyces</taxon>
    </lineage>
</organism>
<protein>
    <submittedName>
        <fullName evidence="1">Uncharacterized protein</fullName>
    </submittedName>
</protein>
<evidence type="ECO:0000313" key="2">
    <source>
        <dbReference type="Proteomes" id="UP001432251"/>
    </source>
</evidence>
<dbReference type="Proteomes" id="UP001432251">
    <property type="component" value="Chromosome"/>
</dbReference>
<proteinExistence type="predicted"/>
<dbReference type="EMBL" id="CP146022">
    <property type="protein sequence ID" value="WWQ66365.1"/>
    <property type="molecule type" value="Genomic_DNA"/>
</dbReference>
<name>A0ACD5AGI9_9ACTN</name>
<keyword evidence="2" id="KW-1185">Reference proteome</keyword>